<dbReference type="EMBL" id="SNRW01009402">
    <property type="protein sequence ID" value="KAA6378059.1"/>
    <property type="molecule type" value="Genomic_DNA"/>
</dbReference>
<name>A0A5J4V5F1_9EUKA</name>
<proteinExistence type="predicted"/>
<sequence>MHPLNLDYLLFMRLQPYTMGPINRKISIFT</sequence>
<gene>
    <name evidence="1" type="ORF">EZS28_026411</name>
</gene>
<reference evidence="1 2" key="1">
    <citation type="submission" date="2019-03" db="EMBL/GenBank/DDBJ databases">
        <title>Single cell metagenomics reveals metabolic interactions within the superorganism composed of flagellate Streblomastix strix and complex community of Bacteroidetes bacteria on its surface.</title>
        <authorList>
            <person name="Treitli S.C."/>
            <person name="Kolisko M."/>
            <person name="Husnik F."/>
            <person name="Keeling P."/>
            <person name="Hampl V."/>
        </authorList>
    </citation>
    <scope>NUCLEOTIDE SEQUENCE [LARGE SCALE GENOMIC DNA]</scope>
    <source>
        <strain evidence="1">ST1C</strain>
    </source>
</reference>
<comment type="caution">
    <text evidence="1">The sequence shown here is derived from an EMBL/GenBank/DDBJ whole genome shotgun (WGS) entry which is preliminary data.</text>
</comment>
<protein>
    <submittedName>
        <fullName evidence="1">Uncharacterized protein</fullName>
    </submittedName>
</protein>
<evidence type="ECO:0000313" key="1">
    <source>
        <dbReference type="EMBL" id="KAA6378059.1"/>
    </source>
</evidence>
<feature type="non-terminal residue" evidence="1">
    <location>
        <position position="30"/>
    </location>
</feature>
<organism evidence="1 2">
    <name type="scientific">Streblomastix strix</name>
    <dbReference type="NCBI Taxonomy" id="222440"/>
    <lineage>
        <taxon>Eukaryota</taxon>
        <taxon>Metamonada</taxon>
        <taxon>Preaxostyla</taxon>
        <taxon>Oxymonadida</taxon>
        <taxon>Streblomastigidae</taxon>
        <taxon>Streblomastix</taxon>
    </lineage>
</organism>
<evidence type="ECO:0000313" key="2">
    <source>
        <dbReference type="Proteomes" id="UP000324800"/>
    </source>
</evidence>
<dbReference type="Proteomes" id="UP000324800">
    <property type="component" value="Unassembled WGS sequence"/>
</dbReference>
<dbReference type="AlphaFoldDB" id="A0A5J4V5F1"/>
<accession>A0A5J4V5F1</accession>